<evidence type="ECO:0000313" key="2">
    <source>
        <dbReference type="EMBL" id="PIZ27390.1"/>
    </source>
</evidence>
<evidence type="ECO:0000313" key="3">
    <source>
        <dbReference type="Proteomes" id="UP000231332"/>
    </source>
</evidence>
<dbReference type="InterPro" id="IPR015077">
    <property type="entry name" value="DUF1858"/>
</dbReference>
<dbReference type="InterPro" id="IPR023883">
    <property type="entry name" value="CHP03980_redox-disulphide"/>
</dbReference>
<dbReference type="PANTHER" id="PTHR39341">
    <property type="entry name" value="BSL7085 PROTEIN"/>
    <property type="match status" value="1"/>
</dbReference>
<dbReference type="AlphaFoldDB" id="A0A2M7SW42"/>
<dbReference type="Proteomes" id="UP000231332">
    <property type="component" value="Unassembled WGS sequence"/>
</dbReference>
<reference evidence="3" key="1">
    <citation type="submission" date="2017-09" db="EMBL/GenBank/DDBJ databases">
        <title>Depth-based differentiation of microbial function through sediment-hosted aquifers and enrichment of novel symbionts in the deep terrestrial subsurface.</title>
        <authorList>
            <person name="Probst A.J."/>
            <person name="Ladd B."/>
            <person name="Jarett J.K."/>
            <person name="Geller-Mcgrath D.E."/>
            <person name="Sieber C.M.K."/>
            <person name="Emerson J.B."/>
            <person name="Anantharaman K."/>
            <person name="Thomas B.C."/>
            <person name="Malmstrom R."/>
            <person name="Stieglmeier M."/>
            <person name="Klingl A."/>
            <person name="Woyke T."/>
            <person name="Ryan C.M."/>
            <person name="Banfield J.F."/>
        </authorList>
    </citation>
    <scope>NUCLEOTIDE SEQUENCE [LARGE SCALE GENOMIC DNA]</scope>
</reference>
<dbReference type="PANTHER" id="PTHR39341:SF1">
    <property type="entry name" value="DUF1858 DOMAIN-CONTAINING PROTEIN"/>
    <property type="match status" value="1"/>
</dbReference>
<name>A0A2M7SW42_9BACT</name>
<dbReference type="NCBIfam" id="TIGR03980">
    <property type="entry name" value="prismane_assoc"/>
    <property type="match status" value="1"/>
</dbReference>
<comment type="caution">
    <text evidence="2">The sequence shown here is derived from an EMBL/GenBank/DDBJ whole genome shotgun (WGS) entry which is preliminary data.</text>
</comment>
<dbReference type="SUPFAM" id="SSF140683">
    <property type="entry name" value="SP0561-like"/>
    <property type="match status" value="1"/>
</dbReference>
<accession>A0A2M7SW42</accession>
<dbReference type="EMBL" id="PFMY01000127">
    <property type="protein sequence ID" value="PIZ27390.1"/>
    <property type="molecule type" value="Genomic_DNA"/>
</dbReference>
<evidence type="ECO:0000259" key="1">
    <source>
        <dbReference type="Pfam" id="PF08984"/>
    </source>
</evidence>
<dbReference type="InterPro" id="IPR038062">
    <property type="entry name" value="ScdA-like_N_sf"/>
</dbReference>
<protein>
    <submittedName>
        <fullName evidence="2">Disulfide oxidoreductase</fullName>
    </submittedName>
</protein>
<dbReference type="Gene3D" id="1.10.3910.10">
    <property type="entry name" value="SP0561-like"/>
    <property type="match status" value="1"/>
</dbReference>
<feature type="domain" description="DUF1858" evidence="1">
    <location>
        <begin position="16"/>
        <end position="72"/>
    </location>
</feature>
<organism evidence="2 3">
    <name type="scientific">Candidatus Berkelbacteria bacterium CG_4_10_14_0_8_um_filter_42_34</name>
    <dbReference type="NCBI Taxonomy" id="1974502"/>
    <lineage>
        <taxon>Bacteria</taxon>
        <taxon>Candidatus Berkelbacteria</taxon>
    </lineage>
</organism>
<proteinExistence type="predicted"/>
<sequence>MVINLKIMSLKKIKKITKDTVLAEIFKKPGTEKILAKYNLPCLHCPMAKFELDKLTLGQVCRVYNLDLKKIISDLNKKI</sequence>
<dbReference type="Pfam" id="PF08984">
    <property type="entry name" value="DUF1858"/>
    <property type="match status" value="1"/>
</dbReference>
<gene>
    <name evidence="2" type="ORF">COY45_02705</name>
</gene>